<evidence type="ECO:0000313" key="2">
    <source>
        <dbReference type="Proteomes" id="UP000177912"/>
    </source>
</evidence>
<reference evidence="1 2" key="1">
    <citation type="journal article" date="2016" name="Nat. Commun.">
        <title>Thousands of microbial genomes shed light on interconnected biogeochemical processes in an aquifer system.</title>
        <authorList>
            <person name="Anantharaman K."/>
            <person name="Brown C.T."/>
            <person name="Hug L.A."/>
            <person name="Sharon I."/>
            <person name="Castelle C.J."/>
            <person name="Probst A.J."/>
            <person name="Thomas B.C."/>
            <person name="Singh A."/>
            <person name="Wilkins M.J."/>
            <person name="Karaoz U."/>
            <person name="Brodie E.L."/>
            <person name="Williams K.H."/>
            <person name="Hubbard S.S."/>
            <person name="Banfield J.F."/>
        </authorList>
    </citation>
    <scope>NUCLEOTIDE SEQUENCE [LARGE SCALE GENOMIC DNA]</scope>
</reference>
<evidence type="ECO:0000313" key="1">
    <source>
        <dbReference type="EMBL" id="OGE81752.1"/>
    </source>
</evidence>
<protein>
    <submittedName>
        <fullName evidence="1">Uncharacterized protein</fullName>
    </submittedName>
</protein>
<comment type="caution">
    <text evidence="1">The sequence shown here is derived from an EMBL/GenBank/DDBJ whole genome shotgun (WGS) entry which is preliminary data.</text>
</comment>
<accession>A0A1F5NW51</accession>
<name>A0A1F5NW51_9BACT</name>
<dbReference type="EMBL" id="MFEI01000003">
    <property type="protein sequence ID" value="OGE81752.1"/>
    <property type="molecule type" value="Genomic_DNA"/>
</dbReference>
<dbReference type="Proteomes" id="UP000177912">
    <property type="component" value="Unassembled WGS sequence"/>
</dbReference>
<dbReference type="AlphaFoldDB" id="A0A1F5NW51"/>
<proteinExistence type="predicted"/>
<sequence length="75" mass="8273">MQPHKLSQEGFCFSNKFLGPAVLPSVALSDLRSFSEVGGEGWVEVYPVPKRSFWCGAMQPHVLATLSYFGVLVKL</sequence>
<organism evidence="1 2">
    <name type="scientific">Candidatus Doudnabacteria bacterium RIFCSPHIGHO2_01_FULL_43_23</name>
    <dbReference type="NCBI Taxonomy" id="1817822"/>
    <lineage>
        <taxon>Bacteria</taxon>
        <taxon>Candidatus Doudnaibacteriota</taxon>
    </lineage>
</organism>
<gene>
    <name evidence="1" type="ORF">A2826_03005</name>
</gene>